<dbReference type="InterPro" id="IPR036691">
    <property type="entry name" value="Endo/exonu/phosph_ase_sf"/>
</dbReference>
<organism evidence="2 3">
    <name type="scientific">Acyrthosiphon pisum</name>
    <name type="common">Pea aphid</name>
    <dbReference type="NCBI Taxonomy" id="7029"/>
    <lineage>
        <taxon>Eukaryota</taxon>
        <taxon>Metazoa</taxon>
        <taxon>Ecdysozoa</taxon>
        <taxon>Arthropoda</taxon>
        <taxon>Hexapoda</taxon>
        <taxon>Insecta</taxon>
        <taxon>Pterygota</taxon>
        <taxon>Neoptera</taxon>
        <taxon>Paraneoptera</taxon>
        <taxon>Hemiptera</taxon>
        <taxon>Sternorrhyncha</taxon>
        <taxon>Aphidomorpha</taxon>
        <taxon>Aphidoidea</taxon>
        <taxon>Aphididae</taxon>
        <taxon>Macrosiphini</taxon>
        <taxon>Acyrthosiphon</taxon>
    </lineage>
</organism>
<accession>A0A8R2D2G7</accession>
<feature type="domain" description="Endonuclease/exonuclease/phosphatase" evidence="1">
    <location>
        <begin position="84"/>
        <end position="199"/>
    </location>
</feature>
<dbReference type="PANTHER" id="PTHR33273:SF4">
    <property type="entry name" value="ENDONUCLEASE_EXONUCLEASE_PHOSPHATASE DOMAIN-CONTAINING PROTEIN"/>
    <property type="match status" value="1"/>
</dbReference>
<dbReference type="PANTHER" id="PTHR33273">
    <property type="entry name" value="DOMAIN-CONTAINING PROTEIN, PUTATIVE-RELATED"/>
    <property type="match status" value="1"/>
</dbReference>
<dbReference type="Pfam" id="PF14529">
    <property type="entry name" value="Exo_endo_phos_2"/>
    <property type="match status" value="1"/>
</dbReference>
<dbReference type="EnsemblMetazoa" id="XM_016802162.1">
    <property type="protein sequence ID" value="XP_016657651.1"/>
    <property type="gene ID" value="LOC107882952"/>
</dbReference>
<dbReference type="Gene3D" id="3.60.10.10">
    <property type="entry name" value="Endonuclease/exonuclease/phosphatase"/>
    <property type="match status" value="1"/>
</dbReference>
<dbReference type="Proteomes" id="UP000007819">
    <property type="component" value="Chromosome A2"/>
</dbReference>
<evidence type="ECO:0000313" key="3">
    <source>
        <dbReference type="Proteomes" id="UP000007819"/>
    </source>
</evidence>
<reference evidence="2" key="2">
    <citation type="submission" date="2022-06" db="UniProtKB">
        <authorList>
            <consortium name="EnsemblMetazoa"/>
        </authorList>
    </citation>
    <scope>IDENTIFICATION</scope>
</reference>
<sequence length="434" mass="48685">MINFLQVNLNGCWAAQQLLDQTAAQKNIDVLILSEPYAKGQVGGRMCHSLDQKASVGTTPGTGFVQDDSGSGNGFVWIKLNDLIVFSCYWSPNTTLAEYETFLRDLDQAIRARGDTRLIVAGDFNAWNEEWGSRSDNPRGELLSDLAASLDLILDNVGDTPTFVRGDATSIIDVTFSRGVGVRGWSVLDELNLSDHAYVAFSVDPLPRWPQADAPPGFHHGWALKKFDRESFYRHVTSRPLTLSRVGVGEGRSPAVKAAESLDNYIFEACDASMPLRSPRPGGRRPMYWWTDHIADLRSKALSLRRTYQSRLRRYGPDGAAEAKVNFSAARRDLRREIRKSKEQGWRDLCAQIDIDPWGQPYKLVMKKFGDGSSRLASKGREMAIADHLFPAAPVTDWDLMPEPAIRNILDNFDPDADELIFNRVIPEFTIEYR</sequence>
<dbReference type="SUPFAM" id="SSF56219">
    <property type="entry name" value="DNase I-like"/>
    <property type="match status" value="1"/>
</dbReference>
<dbReference type="GO" id="GO:0003824">
    <property type="term" value="F:catalytic activity"/>
    <property type="evidence" value="ECO:0007669"/>
    <property type="project" value="InterPro"/>
</dbReference>
<evidence type="ECO:0000259" key="1">
    <source>
        <dbReference type="Pfam" id="PF14529"/>
    </source>
</evidence>
<protein>
    <recommendedName>
        <fullName evidence="1">Endonuclease/exonuclease/phosphatase domain-containing protein</fullName>
    </recommendedName>
</protein>
<name>A0A8R2D2G7_ACYPI</name>
<reference evidence="3" key="1">
    <citation type="submission" date="2010-06" db="EMBL/GenBank/DDBJ databases">
        <authorList>
            <person name="Jiang H."/>
            <person name="Abraham K."/>
            <person name="Ali S."/>
            <person name="Alsbrooks S.L."/>
            <person name="Anim B.N."/>
            <person name="Anosike U.S."/>
            <person name="Attaway T."/>
            <person name="Bandaranaike D.P."/>
            <person name="Battles P.K."/>
            <person name="Bell S.N."/>
            <person name="Bell A.V."/>
            <person name="Beltran B."/>
            <person name="Bickham C."/>
            <person name="Bustamante Y."/>
            <person name="Caleb T."/>
            <person name="Canada A."/>
            <person name="Cardenas V."/>
            <person name="Carter K."/>
            <person name="Chacko J."/>
            <person name="Chandrabose M.N."/>
            <person name="Chavez D."/>
            <person name="Chavez A."/>
            <person name="Chen L."/>
            <person name="Chu H.-S."/>
            <person name="Claassen K.J."/>
            <person name="Cockrell R."/>
            <person name="Collins M."/>
            <person name="Cooper J.A."/>
            <person name="Cree A."/>
            <person name="Curry S.M."/>
            <person name="Da Y."/>
            <person name="Dao M.D."/>
            <person name="Das B."/>
            <person name="Davila M.-L."/>
            <person name="Davy-Carroll L."/>
            <person name="Denson S."/>
            <person name="Dinh H."/>
            <person name="Ebong V.E."/>
            <person name="Edwards J.R."/>
            <person name="Egan A."/>
            <person name="El-Daye J."/>
            <person name="Escobedo L."/>
            <person name="Fernandez S."/>
            <person name="Fernando P.R."/>
            <person name="Flagg N."/>
            <person name="Forbes L.D."/>
            <person name="Fowler R.G."/>
            <person name="Fu Q."/>
            <person name="Gabisi R.A."/>
            <person name="Ganer J."/>
            <person name="Garbino Pronczuk A."/>
            <person name="Garcia R.M."/>
            <person name="Garner T."/>
            <person name="Garrett T.E."/>
            <person name="Gonzalez D.A."/>
            <person name="Hamid H."/>
            <person name="Hawkins E.S."/>
            <person name="Hirani K."/>
            <person name="Hogues M.E."/>
            <person name="Hollins B."/>
            <person name="Hsiao C.-H."/>
            <person name="Jabil R."/>
            <person name="James M.L."/>
            <person name="Jhangiani S.N."/>
            <person name="Johnson B."/>
            <person name="Johnson Q."/>
            <person name="Joshi V."/>
            <person name="Kalu J.B."/>
            <person name="Kam C."/>
            <person name="Kashfia A."/>
            <person name="Keebler J."/>
            <person name="Kisamo H."/>
            <person name="Kovar C.L."/>
            <person name="Lago L.A."/>
            <person name="Lai C.-Y."/>
            <person name="Laidlaw J."/>
            <person name="Lara F."/>
            <person name="Le T.-K."/>
            <person name="Lee S.L."/>
            <person name="Legall F.H."/>
            <person name="Lemon S.J."/>
            <person name="Lewis L.R."/>
            <person name="Li B."/>
            <person name="Liu Y."/>
            <person name="Liu Y.-S."/>
            <person name="Lopez J."/>
            <person name="Lozado R.J."/>
            <person name="Lu J."/>
            <person name="Madu R.C."/>
            <person name="Maheshwari M."/>
            <person name="Maheshwari R."/>
            <person name="Malloy K."/>
            <person name="Martinez E."/>
            <person name="Mathew T."/>
            <person name="Mercado I.C."/>
            <person name="Mercado C."/>
            <person name="Meyer B."/>
            <person name="Montgomery K."/>
            <person name="Morgan M.B."/>
            <person name="Munidasa M."/>
            <person name="Nazareth L.V."/>
            <person name="Nelson J."/>
            <person name="Ng B.M."/>
            <person name="Nguyen N.B."/>
            <person name="Nguyen P.Q."/>
            <person name="Nguyen T."/>
            <person name="Obregon M."/>
            <person name="Okwuonu G.O."/>
            <person name="Onwere C.G."/>
            <person name="Orozco G."/>
            <person name="Parra A."/>
            <person name="Patel S."/>
            <person name="Patil S."/>
            <person name="Perez A."/>
            <person name="Perez Y."/>
            <person name="Pham C."/>
            <person name="Primus E.L."/>
            <person name="Pu L.-L."/>
            <person name="Puazo M."/>
            <person name="Qin X."/>
            <person name="Quiroz J.B."/>
            <person name="Reese J."/>
            <person name="Richards S."/>
            <person name="Rives C.M."/>
            <person name="Robberts R."/>
            <person name="Ruiz S.J."/>
            <person name="Ruiz M.J."/>
            <person name="Santibanez J."/>
            <person name="Schneider B.W."/>
            <person name="Sisson I."/>
            <person name="Smith M."/>
            <person name="Sodergren E."/>
            <person name="Song X.-Z."/>
            <person name="Song B.B."/>
            <person name="Summersgill H."/>
            <person name="Thelus R."/>
            <person name="Thornton R.D."/>
            <person name="Trejos Z.Y."/>
            <person name="Usmani K."/>
            <person name="Vattathil S."/>
            <person name="Villasana D."/>
            <person name="Walker D.L."/>
            <person name="Wang S."/>
            <person name="Wang K."/>
            <person name="White C.S."/>
            <person name="Williams A.C."/>
            <person name="Williamson J."/>
            <person name="Wilson K."/>
            <person name="Woghiren I.O."/>
            <person name="Woodworth J.R."/>
            <person name="Worley K.C."/>
            <person name="Wright R.A."/>
            <person name="Wu W."/>
            <person name="Young L."/>
            <person name="Zhang L."/>
            <person name="Zhang J."/>
            <person name="Zhu Y."/>
            <person name="Muzny D.M."/>
            <person name="Weinstock G."/>
            <person name="Gibbs R.A."/>
        </authorList>
    </citation>
    <scope>NUCLEOTIDE SEQUENCE [LARGE SCALE GENOMIC DNA]</scope>
    <source>
        <strain evidence="3">LSR1</strain>
    </source>
</reference>
<dbReference type="AlphaFoldDB" id="A0A8R2D2G7"/>
<dbReference type="InterPro" id="IPR005135">
    <property type="entry name" value="Endo/exonuclease/phosphatase"/>
</dbReference>
<dbReference type="CDD" id="cd09077">
    <property type="entry name" value="R1-I-EN"/>
    <property type="match status" value="1"/>
</dbReference>
<keyword evidence="3" id="KW-1185">Reference proteome</keyword>
<dbReference type="GeneID" id="107882952"/>
<dbReference type="KEGG" id="api:107882952"/>
<proteinExistence type="predicted"/>
<dbReference type="RefSeq" id="XP_016657651.1">
    <property type="nucleotide sequence ID" value="XM_016802162.1"/>
</dbReference>
<evidence type="ECO:0000313" key="2">
    <source>
        <dbReference type="EnsemblMetazoa" id="XP_016657651.1"/>
    </source>
</evidence>
<dbReference type="OrthoDB" id="6615806at2759"/>